<comment type="caution">
    <text evidence="1">The sequence shown here is derived from an EMBL/GenBank/DDBJ whole genome shotgun (WGS) entry which is preliminary data.</text>
</comment>
<accession>A0A842I5U8</accession>
<organism evidence="1 2">
    <name type="scientific">Paragemmobacter straminiformis</name>
    <dbReference type="NCBI Taxonomy" id="2045119"/>
    <lineage>
        <taxon>Bacteria</taxon>
        <taxon>Pseudomonadati</taxon>
        <taxon>Pseudomonadota</taxon>
        <taxon>Alphaproteobacteria</taxon>
        <taxon>Rhodobacterales</taxon>
        <taxon>Paracoccaceae</taxon>
        <taxon>Paragemmobacter</taxon>
    </lineage>
</organism>
<sequence length="122" mass="14016">MSDEIRILYNDTCPVCRFEIDGYRRLAERGALPLRFDRLDEAAAWGLTPDAAARRLHVVEDGRLLSGMAAFRAIWARLPHLAWAARVTGWPVIRQGMEFAYDRIAAPVLYRAHLRRQARKGR</sequence>
<dbReference type="Pfam" id="PF04134">
    <property type="entry name" value="DCC1-like"/>
    <property type="match status" value="1"/>
</dbReference>
<name>A0A842I5U8_9RHOB</name>
<dbReference type="InterPro" id="IPR007263">
    <property type="entry name" value="DCC1-like"/>
</dbReference>
<reference evidence="1 2" key="1">
    <citation type="journal article" date="2017" name="Int. J. Syst. Evol. Microbiol.">
        <title>Gemmobacter straminiformis sp. nov., isolated from an artificial fountain.</title>
        <authorList>
            <person name="Kang J.Y."/>
            <person name="Kim M.J."/>
            <person name="Chun J."/>
            <person name="Son K.P."/>
            <person name="Jahng K.Y."/>
        </authorList>
    </citation>
    <scope>NUCLEOTIDE SEQUENCE [LARGE SCALE GENOMIC DNA]</scope>
    <source>
        <strain evidence="1 2">CAM-8</strain>
    </source>
</reference>
<evidence type="ECO:0000313" key="2">
    <source>
        <dbReference type="Proteomes" id="UP000555411"/>
    </source>
</evidence>
<dbReference type="GO" id="GO:0015035">
    <property type="term" value="F:protein-disulfide reductase activity"/>
    <property type="evidence" value="ECO:0007669"/>
    <property type="project" value="InterPro"/>
</dbReference>
<gene>
    <name evidence="1" type="ORF">H7F16_02935</name>
</gene>
<dbReference type="RefSeq" id="WP_185796045.1">
    <property type="nucleotide sequence ID" value="NZ_JACLQD010000001.1"/>
</dbReference>
<keyword evidence="2" id="KW-1185">Reference proteome</keyword>
<proteinExistence type="predicted"/>
<dbReference type="EMBL" id="JACLQD010000001">
    <property type="protein sequence ID" value="MBC2834444.1"/>
    <property type="molecule type" value="Genomic_DNA"/>
</dbReference>
<evidence type="ECO:0000313" key="1">
    <source>
        <dbReference type="EMBL" id="MBC2834444.1"/>
    </source>
</evidence>
<dbReference type="AlphaFoldDB" id="A0A842I5U8"/>
<dbReference type="Proteomes" id="UP000555411">
    <property type="component" value="Unassembled WGS sequence"/>
</dbReference>
<protein>
    <submittedName>
        <fullName evidence="1">DUF393 domain-containing protein</fullName>
    </submittedName>
</protein>